<reference evidence="2 3" key="1">
    <citation type="submission" date="2019-04" db="EMBL/GenBank/DDBJ databases">
        <title>A novel phosphate-accumulating bacterium identified in bioreactor for phosphate removal from wastewater.</title>
        <authorList>
            <person name="Kotlyarov R.Y."/>
            <person name="Beletsky A.V."/>
            <person name="Kallistova A.Y."/>
            <person name="Dorofeev A.G."/>
            <person name="Nikolaev Y.Y."/>
            <person name="Pimenov N.V."/>
            <person name="Ravin N.V."/>
            <person name="Mardanov A.V."/>
        </authorList>
    </citation>
    <scope>NUCLEOTIDE SEQUENCE [LARGE SCALE GENOMIC DNA]</scope>
    <source>
        <strain evidence="2 3">Bin19</strain>
    </source>
</reference>
<evidence type="ECO:0000313" key="3">
    <source>
        <dbReference type="Proteomes" id="UP000306324"/>
    </source>
</evidence>
<keyword evidence="2" id="KW-0238">DNA-binding</keyword>
<name>A0A5S4EHY2_9PROT</name>
<dbReference type="Pfam" id="PF03459">
    <property type="entry name" value="TOBE"/>
    <property type="match status" value="1"/>
</dbReference>
<gene>
    <name evidence="2" type="ORF">ACCUM_2465</name>
</gene>
<evidence type="ECO:0000313" key="2">
    <source>
        <dbReference type="EMBL" id="TMQ74920.1"/>
    </source>
</evidence>
<dbReference type="EMBL" id="SWAD01000137">
    <property type="protein sequence ID" value="TMQ74920.1"/>
    <property type="molecule type" value="Genomic_DNA"/>
</dbReference>
<organism evidence="2 3">
    <name type="scientific">Candidatus Accumulibacter phosphatis</name>
    <dbReference type="NCBI Taxonomy" id="327160"/>
    <lineage>
        <taxon>Bacteria</taxon>
        <taxon>Pseudomonadati</taxon>
        <taxon>Pseudomonadota</taxon>
        <taxon>Betaproteobacteria</taxon>
        <taxon>Candidatus Accumulibacter</taxon>
    </lineage>
</organism>
<dbReference type="InterPro" id="IPR008995">
    <property type="entry name" value="Mo/tungstate-bd_C_term_dom"/>
</dbReference>
<sequence>MADMASAARSPLVSMLTNDSVAELGLHEGVRACALIKASHIILAVPA</sequence>
<dbReference type="SUPFAM" id="SSF50331">
    <property type="entry name" value="MOP-like"/>
    <property type="match status" value="1"/>
</dbReference>
<evidence type="ECO:0000259" key="1">
    <source>
        <dbReference type="Pfam" id="PF03459"/>
    </source>
</evidence>
<comment type="caution">
    <text evidence="2">The sequence shown here is derived from an EMBL/GenBank/DDBJ whole genome shotgun (WGS) entry which is preliminary data.</text>
</comment>
<protein>
    <submittedName>
        <fullName evidence="2">DNA-binding domain of ModE / Molybdate-binding domain of ModE</fullName>
    </submittedName>
</protein>
<dbReference type="InterPro" id="IPR005116">
    <property type="entry name" value="Transp-assoc_OB_typ1"/>
</dbReference>
<proteinExistence type="predicted"/>
<dbReference type="AlphaFoldDB" id="A0A5S4EHY2"/>
<keyword evidence="3" id="KW-1185">Reference proteome</keyword>
<dbReference type="Proteomes" id="UP000306324">
    <property type="component" value="Unassembled WGS sequence"/>
</dbReference>
<dbReference type="GO" id="GO:0003677">
    <property type="term" value="F:DNA binding"/>
    <property type="evidence" value="ECO:0007669"/>
    <property type="project" value="UniProtKB-KW"/>
</dbReference>
<dbReference type="Gene3D" id="2.40.50.100">
    <property type="match status" value="1"/>
</dbReference>
<accession>A0A5S4EHY2</accession>
<feature type="domain" description="Transport-associated OB type 1" evidence="1">
    <location>
        <begin position="11"/>
        <end position="43"/>
    </location>
</feature>